<dbReference type="PROSITE" id="PS51000">
    <property type="entry name" value="HTH_DEOR_2"/>
    <property type="match status" value="1"/>
</dbReference>
<dbReference type="Pfam" id="PF08220">
    <property type="entry name" value="HTH_DeoR"/>
    <property type="match status" value="1"/>
</dbReference>
<dbReference type="PROSITE" id="PS00894">
    <property type="entry name" value="HTH_DEOR_1"/>
    <property type="match status" value="1"/>
</dbReference>
<evidence type="ECO:0000256" key="3">
    <source>
        <dbReference type="ARBA" id="ARBA00023125"/>
    </source>
</evidence>
<dbReference type="Gene3D" id="3.40.50.1360">
    <property type="match status" value="1"/>
</dbReference>
<evidence type="ECO:0000256" key="2">
    <source>
        <dbReference type="ARBA" id="ARBA00023015"/>
    </source>
</evidence>
<dbReference type="PRINTS" id="PR00037">
    <property type="entry name" value="HTHLACR"/>
</dbReference>
<dbReference type="InterPro" id="IPR050313">
    <property type="entry name" value="Carb_Metab_HTH_regulators"/>
</dbReference>
<dbReference type="SMART" id="SM00420">
    <property type="entry name" value="HTH_DEOR"/>
    <property type="match status" value="1"/>
</dbReference>
<evidence type="ECO:0000256" key="4">
    <source>
        <dbReference type="ARBA" id="ARBA00023163"/>
    </source>
</evidence>
<keyword evidence="7" id="KW-1185">Reference proteome</keyword>
<keyword evidence="4" id="KW-0804">Transcription</keyword>
<keyword evidence="1" id="KW-0678">Repressor</keyword>
<proteinExistence type="predicted"/>
<dbReference type="Gene3D" id="1.10.10.10">
    <property type="entry name" value="Winged helix-like DNA-binding domain superfamily/Winged helix DNA-binding domain"/>
    <property type="match status" value="1"/>
</dbReference>
<dbReference type="Proteomes" id="UP001595528">
    <property type="component" value="Unassembled WGS sequence"/>
</dbReference>
<dbReference type="Pfam" id="PF00455">
    <property type="entry name" value="DeoRC"/>
    <property type="match status" value="1"/>
</dbReference>
<evidence type="ECO:0000259" key="5">
    <source>
        <dbReference type="PROSITE" id="PS51000"/>
    </source>
</evidence>
<keyword evidence="2" id="KW-0805">Transcription regulation</keyword>
<dbReference type="InterPro" id="IPR037171">
    <property type="entry name" value="NagB/RpiA_transferase-like"/>
</dbReference>
<protein>
    <submittedName>
        <fullName evidence="6">DeoR/GlpR family DNA-binding transcription regulator</fullName>
    </submittedName>
</protein>
<accession>A0ABV7L430</accession>
<dbReference type="InterPro" id="IPR036388">
    <property type="entry name" value="WH-like_DNA-bd_sf"/>
</dbReference>
<evidence type="ECO:0000313" key="7">
    <source>
        <dbReference type="Proteomes" id="UP001595528"/>
    </source>
</evidence>
<dbReference type="InterPro" id="IPR018356">
    <property type="entry name" value="Tscrpt_reg_HTH_DeoR_CS"/>
</dbReference>
<sequence>MGGTEDIEADLNPRQLAILETVRGSGYATIEALAEAYGVSAQTVRRDVIRLDEAGLLQRFHGGAGLPEDGVRLSYRQKRGIAVAAKARIGAAAAALVPDGASVYLDVGTTAEAVAAALLPRRLTAIYTNSMGAATILAAAQRTETYLTGGQVRGADGSLVGAAATAMLAAMAVDIAVIGCSGFAPDGAPTDFDPQKVAVKQAALAHARKAVLVADAAKFGRDAVLRIAPPARFAALVTDTAPPSALAKALAAAGTAVMLG</sequence>
<feature type="domain" description="HTH deoR-type" evidence="5">
    <location>
        <begin position="11"/>
        <end position="66"/>
    </location>
</feature>
<dbReference type="PANTHER" id="PTHR30363:SF4">
    <property type="entry name" value="GLYCEROL-3-PHOSPHATE REGULON REPRESSOR"/>
    <property type="match status" value="1"/>
</dbReference>
<dbReference type="InterPro" id="IPR001034">
    <property type="entry name" value="DeoR_HTH"/>
</dbReference>
<gene>
    <name evidence="6" type="ORF">ACFOGJ_17590</name>
</gene>
<organism evidence="6 7">
    <name type="scientific">Marinibaculum pumilum</name>
    <dbReference type="NCBI Taxonomy" id="1766165"/>
    <lineage>
        <taxon>Bacteria</taxon>
        <taxon>Pseudomonadati</taxon>
        <taxon>Pseudomonadota</taxon>
        <taxon>Alphaproteobacteria</taxon>
        <taxon>Rhodospirillales</taxon>
        <taxon>Rhodospirillaceae</taxon>
        <taxon>Marinibaculum</taxon>
    </lineage>
</organism>
<dbReference type="SUPFAM" id="SSF46785">
    <property type="entry name" value="Winged helix' DNA-binding domain"/>
    <property type="match status" value="1"/>
</dbReference>
<comment type="caution">
    <text evidence="6">The sequence shown here is derived from an EMBL/GenBank/DDBJ whole genome shotgun (WGS) entry which is preliminary data.</text>
</comment>
<dbReference type="SUPFAM" id="SSF100950">
    <property type="entry name" value="NagB/RpiA/CoA transferase-like"/>
    <property type="match status" value="1"/>
</dbReference>
<evidence type="ECO:0000256" key="1">
    <source>
        <dbReference type="ARBA" id="ARBA00022491"/>
    </source>
</evidence>
<dbReference type="GO" id="GO:0003677">
    <property type="term" value="F:DNA binding"/>
    <property type="evidence" value="ECO:0007669"/>
    <property type="project" value="UniProtKB-KW"/>
</dbReference>
<reference evidence="7" key="1">
    <citation type="journal article" date="2019" name="Int. J. Syst. Evol. Microbiol.">
        <title>The Global Catalogue of Microorganisms (GCM) 10K type strain sequencing project: providing services to taxonomists for standard genome sequencing and annotation.</title>
        <authorList>
            <consortium name="The Broad Institute Genomics Platform"/>
            <consortium name="The Broad Institute Genome Sequencing Center for Infectious Disease"/>
            <person name="Wu L."/>
            <person name="Ma J."/>
        </authorList>
    </citation>
    <scope>NUCLEOTIDE SEQUENCE [LARGE SCALE GENOMIC DNA]</scope>
    <source>
        <strain evidence="7">KCTC 42964</strain>
    </source>
</reference>
<dbReference type="InterPro" id="IPR036390">
    <property type="entry name" value="WH_DNA-bd_sf"/>
</dbReference>
<dbReference type="RefSeq" id="WP_379902902.1">
    <property type="nucleotide sequence ID" value="NZ_JBHRTR010000031.1"/>
</dbReference>
<dbReference type="EMBL" id="JBHRTR010000031">
    <property type="protein sequence ID" value="MFC3229063.1"/>
    <property type="molecule type" value="Genomic_DNA"/>
</dbReference>
<evidence type="ECO:0000313" key="6">
    <source>
        <dbReference type="EMBL" id="MFC3229063.1"/>
    </source>
</evidence>
<name>A0ABV7L430_9PROT</name>
<keyword evidence="3 6" id="KW-0238">DNA-binding</keyword>
<dbReference type="PANTHER" id="PTHR30363">
    <property type="entry name" value="HTH-TYPE TRANSCRIPTIONAL REGULATOR SRLR-RELATED"/>
    <property type="match status" value="1"/>
</dbReference>
<dbReference type="InterPro" id="IPR014036">
    <property type="entry name" value="DeoR-like_C"/>
</dbReference>
<dbReference type="SMART" id="SM01134">
    <property type="entry name" value="DeoRC"/>
    <property type="match status" value="1"/>
</dbReference>